<evidence type="ECO:0000259" key="6">
    <source>
        <dbReference type="PROSITE" id="PS51012"/>
    </source>
</evidence>
<keyword evidence="5" id="KW-1003">Cell membrane</keyword>
<dbReference type="OrthoDB" id="111284at2"/>
<dbReference type="InterPro" id="IPR013525">
    <property type="entry name" value="ABC2_TM"/>
</dbReference>
<dbReference type="GO" id="GO:0140359">
    <property type="term" value="F:ABC-type transporter activity"/>
    <property type="evidence" value="ECO:0007669"/>
    <property type="project" value="InterPro"/>
</dbReference>
<feature type="transmembrane region" description="Helical" evidence="5">
    <location>
        <begin position="111"/>
        <end position="129"/>
    </location>
</feature>
<protein>
    <recommendedName>
        <fullName evidence="5">Transport permease protein</fullName>
    </recommendedName>
</protein>
<dbReference type="InterPro" id="IPR000412">
    <property type="entry name" value="ABC_2_transport"/>
</dbReference>
<keyword evidence="5" id="KW-0813">Transport</keyword>
<evidence type="ECO:0000256" key="1">
    <source>
        <dbReference type="ARBA" id="ARBA00004141"/>
    </source>
</evidence>
<name>A0A1M6ML29_PARC5</name>
<dbReference type="STRING" id="1121301.SAMN02745912_01283"/>
<feature type="transmembrane region" description="Helical" evidence="5">
    <location>
        <begin position="134"/>
        <end position="154"/>
    </location>
</feature>
<comment type="subcellular location">
    <subcellularLocation>
        <location evidence="5">Cell membrane</location>
        <topology evidence="5">Multi-pass membrane protein</topology>
    </subcellularLocation>
    <subcellularLocation>
        <location evidence="1">Membrane</location>
        <topology evidence="1">Multi-pass membrane protein</topology>
    </subcellularLocation>
</comment>
<gene>
    <name evidence="7" type="ORF">SAMN02745912_01283</name>
</gene>
<dbReference type="InterPro" id="IPR047817">
    <property type="entry name" value="ABC2_TM_bact-type"/>
</dbReference>
<accession>A0A1M6ML29</accession>
<comment type="similarity">
    <text evidence="5">Belongs to the ABC-2 integral membrane protein family.</text>
</comment>
<reference evidence="7 8" key="1">
    <citation type="submission" date="2016-11" db="EMBL/GenBank/DDBJ databases">
        <authorList>
            <person name="Jaros S."/>
            <person name="Januszkiewicz K."/>
            <person name="Wedrychowicz H."/>
        </authorList>
    </citation>
    <scope>NUCLEOTIDE SEQUENCE [LARGE SCALE GENOMIC DNA]</scope>
    <source>
        <strain evidence="7 8">DSM 15212</strain>
    </source>
</reference>
<feature type="transmembrane region" description="Helical" evidence="5">
    <location>
        <begin position="21"/>
        <end position="40"/>
    </location>
</feature>
<dbReference type="PIRSF" id="PIRSF006648">
    <property type="entry name" value="DrrB"/>
    <property type="match status" value="1"/>
</dbReference>
<proteinExistence type="inferred from homology"/>
<feature type="transmembrane region" description="Helical" evidence="5">
    <location>
        <begin position="52"/>
        <end position="74"/>
    </location>
</feature>
<dbReference type="Pfam" id="PF01061">
    <property type="entry name" value="ABC2_membrane"/>
    <property type="match status" value="1"/>
</dbReference>
<feature type="domain" description="ABC transmembrane type-2" evidence="6">
    <location>
        <begin position="20"/>
        <end position="242"/>
    </location>
</feature>
<dbReference type="PROSITE" id="PS51012">
    <property type="entry name" value="ABC_TM2"/>
    <property type="match status" value="1"/>
</dbReference>
<keyword evidence="2 5" id="KW-0812">Transmembrane</keyword>
<keyword evidence="4 5" id="KW-0472">Membrane</keyword>
<organism evidence="7 8">
    <name type="scientific">Paramaledivibacter caminithermalis (strain DSM 15212 / CIP 107654 / DViRD3)</name>
    <name type="common">Clostridium caminithermale</name>
    <dbReference type="NCBI Taxonomy" id="1121301"/>
    <lineage>
        <taxon>Bacteria</taxon>
        <taxon>Bacillati</taxon>
        <taxon>Bacillota</taxon>
        <taxon>Clostridia</taxon>
        <taxon>Peptostreptococcales</taxon>
        <taxon>Caminicellaceae</taxon>
        <taxon>Paramaledivibacter</taxon>
    </lineage>
</organism>
<dbReference type="GO" id="GO:0043190">
    <property type="term" value="C:ATP-binding cassette (ABC) transporter complex"/>
    <property type="evidence" value="ECO:0007669"/>
    <property type="project" value="InterPro"/>
</dbReference>
<feature type="transmembrane region" description="Helical" evidence="5">
    <location>
        <begin position="166"/>
        <end position="184"/>
    </location>
</feature>
<dbReference type="RefSeq" id="WP_073148100.1">
    <property type="nucleotide sequence ID" value="NZ_FRAG01000011.1"/>
</dbReference>
<evidence type="ECO:0000256" key="4">
    <source>
        <dbReference type="ARBA" id="ARBA00023136"/>
    </source>
</evidence>
<evidence type="ECO:0000256" key="2">
    <source>
        <dbReference type="ARBA" id="ARBA00022692"/>
    </source>
</evidence>
<dbReference type="InterPro" id="IPR051784">
    <property type="entry name" value="Nod_factor_ABC_transporter"/>
</dbReference>
<sequence length="244" mass="27866">MEVLTILWREFVFFKRRFWKITSALIVSPLLYMVAFGWGIGDNLVVEGSNYMYYIIPGIIALTTMRSSFGAISMRVSVSRLHEKSFEYYLIAPISMYLLTLGHILSGALRGMYSAIIIILTAFVFGIAIKINLLFIFVCFLNSLLFAGLGFFAAMMINTHYDMNRFTSFIINPMSFLCGTFFSLRKMPYLIRSFIELLPLTHSTRILRAIALNGKVEVFSILVMLVYAIIFFILSVKACYEEAV</sequence>
<dbReference type="PRINTS" id="PR00164">
    <property type="entry name" value="ABC2TRNSPORT"/>
</dbReference>
<dbReference type="AlphaFoldDB" id="A0A1M6ML29"/>
<evidence type="ECO:0000256" key="3">
    <source>
        <dbReference type="ARBA" id="ARBA00022989"/>
    </source>
</evidence>
<dbReference type="Proteomes" id="UP000184465">
    <property type="component" value="Unassembled WGS sequence"/>
</dbReference>
<feature type="transmembrane region" description="Helical" evidence="5">
    <location>
        <begin position="86"/>
        <end position="105"/>
    </location>
</feature>
<keyword evidence="3 5" id="KW-1133">Transmembrane helix</keyword>
<dbReference type="PANTHER" id="PTHR43229:SF2">
    <property type="entry name" value="NODULATION PROTEIN J"/>
    <property type="match status" value="1"/>
</dbReference>
<evidence type="ECO:0000313" key="8">
    <source>
        <dbReference type="Proteomes" id="UP000184465"/>
    </source>
</evidence>
<evidence type="ECO:0000256" key="5">
    <source>
        <dbReference type="RuleBase" id="RU361157"/>
    </source>
</evidence>
<dbReference type="EMBL" id="FRAG01000011">
    <property type="protein sequence ID" value="SHJ83983.1"/>
    <property type="molecule type" value="Genomic_DNA"/>
</dbReference>
<dbReference type="PANTHER" id="PTHR43229">
    <property type="entry name" value="NODULATION PROTEIN J"/>
    <property type="match status" value="1"/>
</dbReference>
<evidence type="ECO:0000313" key="7">
    <source>
        <dbReference type="EMBL" id="SHJ83983.1"/>
    </source>
</evidence>
<keyword evidence="8" id="KW-1185">Reference proteome</keyword>
<feature type="transmembrane region" description="Helical" evidence="5">
    <location>
        <begin position="218"/>
        <end position="236"/>
    </location>
</feature>